<dbReference type="GO" id="GO:0005975">
    <property type="term" value="P:carbohydrate metabolic process"/>
    <property type="evidence" value="ECO:0007669"/>
    <property type="project" value="InterPro"/>
</dbReference>
<evidence type="ECO:0000256" key="1">
    <source>
        <dbReference type="ARBA" id="ARBA00008558"/>
    </source>
</evidence>
<dbReference type="InterPro" id="IPR012341">
    <property type="entry name" value="6hp_glycosidase-like_sf"/>
</dbReference>
<dbReference type="Proteomes" id="UP000585050">
    <property type="component" value="Unassembled WGS sequence"/>
</dbReference>
<accession>A0A7X8SIU8</accession>
<evidence type="ECO:0000313" key="3">
    <source>
        <dbReference type="EMBL" id="NLR90922.1"/>
    </source>
</evidence>
<evidence type="ECO:0000256" key="2">
    <source>
        <dbReference type="ARBA" id="ARBA00023235"/>
    </source>
</evidence>
<dbReference type="PANTHER" id="PTHR15108">
    <property type="entry name" value="N-ACYLGLUCOSAMINE-2-EPIMERASE"/>
    <property type="match status" value="1"/>
</dbReference>
<dbReference type="GO" id="GO:0016853">
    <property type="term" value="F:isomerase activity"/>
    <property type="evidence" value="ECO:0007669"/>
    <property type="project" value="UniProtKB-KW"/>
</dbReference>
<dbReference type="Pfam" id="PF07221">
    <property type="entry name" value="GlcNAc_2-epim"/>
    <property type="match status" value="1"/>
</dbReference>
<dbReference type="SUPFAM" id="SSF48208">
    <property type="entry name" value="Six-hairpin glycosidases"/>
    <property type="match status" value="1"/>
</dbReference>
<comment type="caution">
    <text evidence="3">The sequence shown here is derived from an EMBL/GenBank/DDBJ whole genome shotgun (WGS) entry which is preliminary data.</text>
</comment>
<reference evidence="3 4" key="1">
    <citation type="submission" date="2020-04" db="EMBL/GenBank/DDBJ databases">
        <title>Flammeovirga sp. SR4, a novel species isolated from seawater.</title>
        <authorList>
            <person name="Wang X."/>
        </authorList>
    </citation>
    <scope>NUCLEOTIDE SEQUENCE [LARGE SCALE GENOMIC DNA]</scope>
    <source>
        <strain evidence="3 4">SR4</strain>
    </source>
</reference>
<comment type="similarity">
    <text evidence="1">Belongs to the N-acylglucosamine 2-epimerase family.</text>
</comment>
<evidence type="ECO:0008006" key="5">
    <source>
        <dbReference type="Google" id="ProtNLM"/>
    </source>
</evidence>
<keyword evidence="4" id="KW-1185">Reference proteome</keyword>
<organism evidence="3 4">
    <name type="scientific">Flammeovirga agarivorans</name>
    <dbReference type="NCBI Taxonomy" id="2726742"/>
    <lineage>
        <taxon>Bacteria</taxon>
        <taxon>Pseudomonadati</taxon>
        <taxon>Bacteroidota</taxon>
        <taxon>Cytophagia</taxon>
        <taxon>Cytophagales</taxon>
        <taxon>Flammeovirgaceae</taxon>
        <taxon>Flammeovirga</taxon>
    </lineage>
</organism>
<evidence type="ECO:0000313" key="4">
    <source>
        <dbReference type="Proteomes" id="UP000585050"/>
    </source>
</evidence>
<keyword evidence="2" id="KW-0413">Isomerase</keyword>
<gene>
    <name evidence="3" type="ORF">HGP29_06875</name>
</gene>
<dbReference type="InterPro" id="IPR010819">
    <property type="entry name" value="AGE/CE"/>
</dbReference>
<proteinExistence type="inferred from homology"/>
<dbReference type="Gene3D" id="1.50.10.10">
    <property type="match status" value="1"/>
</dbReference>
<sequence length="385" mass="45210">MHREKMETLINFFDRNAWDQQLSTYFSEVDNQGKIVSDKIFTVASSRLIYGLSYASQFSPEHLDRAKNVADFQIEKLIQKENEYYSHSYITNDSIESQSKLDVWQQAYGLCGLSELYRQTKDPHLLHTLHKLHQGFITRFHDQKAGGLWGEYSFNTNGVSGSKSLQSLMYPLTAYMINLWMADQENKELYENHISENLGLIYQIGWNDSTNWVNVQFNDDWSIKRKNDGFLNFTVTPGHNFQLAALLLRSKDFTFLPDTTKEKYKKLGKKIIDITLQKDIFHHNNIQYGFYSEVNPNTSLILDDRKTWWQHAEAIIALSLYEGKYEKEQQLLEEYFFNTFKDKKYGGEYFYVTKEDQPITSELKGSIGKSTYHTIELIRILNENK</sequence>
<dbReference type="EMBL" id="JABAIL010000002">
    <property type="protein sequence ID" value="NLR90922.1"/>
    <property type="molecule type" value="Genomic_DNA"/>
</dbReference>
<dbReference type="AlphaFoldDB" id="A0A7X8SIU8"/>
<protein>
    <recommendedName>
        <fullName evidence="5">N-acylglucosamine 2-epimerase</fullName>
    </recommendedName>
</protein>
<name>A0A7X8SIU8_9BACT</name>
<dbReference type="RefSeq" id="WP_168881632.1">
    <property type="nucleotide sequence ID" value="NZ_JABAIL010000002.1"/>
</dbReference>
<dbReference type="InterPro" id="IPR008928">
    <property type="entry name" value="6-hairpin_glycosidase_sf"/>
</dbReference>